<evidence type="ECO:0000313" key="2">
    <source>
        <dbReference type="EMBL" id="GIY20894.1"/>
    </source>
</evidence>
<evidence type="ECO:0000313" key="3">
    <source>
        <dbReference type="Proteomes" id="UP001054837"/>
    </source>
</evidence>
<evidence type="ECO:0000256" key="1">
    <source>
        <dbReference type="SAM" id="MobiDB-lite"/>
    </source>
</evidence>
<dbReference type="Proteomes" id="UP001054837">
    <property type="component" value="Unassembled WGS sequence"/>
</dbReference>
<protein>
    <submittedName>
        <fullName evidence="2">Uncharacterized protein</fullName>
    </submittedName>
</protein>
<dbReference type="EMBL" id="BPLQ01006237">
    <property type="protein sequence ID" value="GIY20894.1"/>
    <property type="molecule type" value="Genomic_DNA"/>
</dbReference>
<proteinExistence type="predicted"/>
<keyword evidence="3" id="KW-1185">Reference proteome</keyword>
<feature type="non-terminal residue" evidence="2">
    <location>
        <position position="80"/>
    </location>
</feature>
<feature type="region of interest" description="Disordered" evidence="1">
    <location>
        <begin position="1"/>
        <end position="25"/>
    </location>
</feature>
<name>A0AAV4RIN6_9ARAC</name>
<feature type="compositionally biased region" description="Basic and acidic residues" evidence="1">
    <location>
        <begin position="1"/>
        <end position="15"/>
    </location>
</feature>
<reference evidence="2 3" key="1">
    <citation type="submission" date="2021-06" db="EMBL/GenBank/DDBJ databases">
        <title>Caerostris darwini draft genome.</title>
        <authorList>
            <person name="Kono N."/>
            <person name="Arakawa K."/>
        </authorList>
    </citation>
    <scope>NUCLEOTIDE SEQUENCE [LARGE SCALE GENOMIC DNA]</scope>
</reference>
<organism evidence="2 3">
    <name type="scientific">Caerostris darwini</name>
    <dbReference type="NCBI Taxonomy" id="1538125"/>
    <lineage>
        <taxon>Eukaryota</taxon>
        <taxon>Metazoa</taxon>
        <taxon>Ecdysozoa</taxon>
        <taxon>Arthropoda</taxon>
        <taxon>Chelicerata</taxon>
        <taxon>Arachnida</taxon>
        <taxon>Araneae</taxon>
        <taxon>Araneomorphae</taxon>
        <taxon>Entelegynae</taxon>
        <taxon>Araneoidea</taxon>
        <taxon>Araneidae</taxon>
        <taxon>Caerostris</taxon>
    </lineage>
</organism>
<accession>A0AAV4RIN6</accession>
<gene>
    <name evidence="2" type="ORF">CDAR_42571</name>
</gene>
<comment type="caution">
    <text evidence="2">The sequence shown here is derived from an EMBL/GenBank/DDBJ whole genome shotgun (WGS) entry which is preliminary data.</text>
</comment>
<sequence length="80" mass="9159">MSSTRAGKEKKEIQNRKCPPSPGLTHQSFFSLRIPTEIFHLSNILDCHGQDEPVRKIRQQGAAWESDRKKKWQLQISATG</sequence>
<dbReference type="AlphaFoldDB" id="A0AAV4RIN6"/>